<dbReference type="InterPro" id="IPR043129">
    <property type="entry name" value="ATPase_NBD"/>
</dbReference>
<keyword evidence="3" id="KW-1185">Reference proteome</keyword>
<dbReference type="Gene3D" id="1.10.10.10">
    <property type="entry name" value="Winged helix-like DNA-binding domain superfamily/Winged helix DNA-binding domain"/>
    <property type="match status" value="1"/>
</dbReference>
<dbReference type="InterPro" id="IPR000600">
    <property type="entry name" value="ROK"/>
</dbReference>
<dbReference type="AlphaFoldDB" id="A0A4R2JI13"/>
<evidence type="ECO:0000313" key="3">
    <source>
        <dbReference type="Proteomes" id="UP000295680"/>
    </source>
</evidence>
<dbReference type="Proteomes" id="UP000295680">
    <property type="component" value="Unassembled WGS sequence"/>
</dbReference>
<dbReference type="Gene3D" id="3.30.420.40">
    <property type="match status" value="2"/>
</dbReference>
<dbReference type="Pfam" id="PF00480">
    <property type="entry name" value="ROK"/>
    <property type="match status" value="1"/>
</dbReference>
<protein>
    <submittedName>
        <fullName evidence="2">Putative NBD/HSP70 family sugar kinase</fullName>
    </submittedName>
</protein>
<sequence>MPVSDGETLRARDLLLPRADTNREASRRRVLRAVMLAPATQQVAIAATTGLSQATVSGVVQDLQREGVLRVTGAEGERGNRVHLGNITGAAVGVDVGHQRVIVAARRVDATDLVTAEAGIGAQHPREAWMAKVQEMIKDLTAEIGLTLDDVISIGLGLPAAIDPRTAKITQVVATSQWDLTGHPATWFADWFPDVPVIPDNDANLAAYGEYLHGAGHDAKSMVYVKASSGIGAGYVAYGVIKRGKRGLAGELGHLTIDRNGVICRCGSRGCLETVAAGPRLLARVREAYEPYGTTPPANLDELITRARHGDTVCCRVLKDAARDIGFALALASNITDPETVVLGGTLGKAADMLIDPLTASIREYGLAGMFTHDSPLRIVGAQLGDLAGARGAMALGLLTEPPLRS</sequence>
<comment type="caution">
    <text evidence="2">The sequence shown here is derived from an EMBL/GenBank/DDBJ whole genome shotgun (WGS) entry which is preliminary data.</text>
</comment>
<dbReference type="PANTHER" id="PTHR18964">
    <property type="entry name" value="ROK (REPRESSOR, ORF, KINASE) FAMILY"/>
    <property type="match status" value="1"/>
</dbReference>
<dbReference type="PANTHER" id="PTHR18964:SF173">
    <property type="entry name" value="GLUCOKINASE"/>
    <property type="match status" value="1"/>
</dbReference>
<name>A0A4R2JI13_9PSEU</name>
<dbReference type="SUPFAM" id="SSF46785">
    <property type="entry name" value="Winged helix' DNA-binding domain"/>
    <property type="match status" value="1"/>
</dbReference>
<accession>A0A4R2JI13</accession>
<keyword evidence="2" id="KW-0808">Transferase</keyword>
<dbReference type="InterPro" id="IPR036388">
    <property type="entry name" value="WH-like_DNA-bd_sf"/>
</dbReference>
<keyword evidence="2" id="KW-0418">Kinase</keyword>
<reference evidence="2 3" key="1">
    <citation type="submission" date="2019-03" db="EMBL/GenBank/DDBJ databases">
        <title>Genomic Encyclopedia of Type Strains, Phase IV (KMG-IV): sequencing the most valuable type-strain genomes for metagenomic binning, comparative biology and taxonomic classification.</title>
        <authorList>
            <person name="Goeker M."/>
        </authorList>
    </citation>
    <scope>NUCLEOTIDE SEQUENCE [LARGE SCALE GENOMIC DNA]</scope>
    <source>
        <strain evidence="2 3">DSM 45934</strain>
    </source>
</reference>
<gene>
    <name evidence="2" type="ORF">EV192_104375</name>
</gene>
<evidence type="ECO:0000256" key="1">
    <source>
        <dbReference type="ARBA" id="ARBA00006479"/>
    </source>
</evidence>
<comment type="similarity">
    <text evidence="1">Belongs to the ROK (NagC/XylR) family.</text>
</comment>
<dbReference type="SUPFAM" id="SSF53067">
    <property type="entry name" value="Actin-like ATPase domain"/>
    <property type="match status" value="1"/>
</dbReference>
<proteinExistence type="inferred from homology"/>
<dbReference type="InterPro" id="IPR036390">
    <property type="entry name" value="WH_DNA-bd_sf"/>
</dbReference>
<dbReference type="OrthoDB" id="3464494at2"/>
<evidence type="ECO:0000313" key="2">
    <source>
        <dbReference type="EMBL" id="TCO59533.1"/>
    </source>
</evidence>
<organism evidence="2 3">
    <name type="scientific">Actinocrispum wychmicini</name>
    <dbReference type="NCBI Taxonomy" id="1213861"/>
    <lineage>
        <taxon>Bacteria</taxon>
        <taxon>Bacillati</taxon>
        <taxon>Actinomycetota</taxon>
        <taxon>Actinomycetes</taxon>
        <taxon>Pseudonocardiales</taxon>
        <taxon>Pseudonocardiaceae</taxon>
        <taxon>Actinocrispum</taxon>
    </lineage>
</organism>
<dbReference type="EMBL" id="SLWS01000004">
    <property type="protein sequence ID" value="TCO59533.1"/>
    <property type="molecule type" value="Genomic_DNA"/>
</dbReference>
<dbReference type="GO" id="GO:0016301">
    <property type="term" value="F:kinase activity"/>
    <property type="evidence" value="ECO:0007669"/>
    <property type="project" value="UniProtKB-KW"/>
</dbReference>